<feature type="region of interest" description="Disordered" evidence="1">
    <location>
        <begin position="849"/>
        <end position="872"/>
    </location>
</feature>
<dbReference type="Proteomes" id="UP000252355">
    <property type="component" value="Unassembled WGS sequence"/>
</dbReference>
<reference evidence="2 3" key="1">
    <citation type="submission" date="2018-05" db="EMBL/GenBank/DDBJ databases">
        <title>A metagenomic window into the 2 km-deep terrestrial subsurface aquifer revealed taxonomically and functionally diverse microbial community comprising novel uncultured bacterial lineages.</title>
        <authorList>
            <person name="Kadnikov V.V."/>
            <person name="Mardanov A.V."/>
            <person name="Beletsky A.V."/>
            <person name="Banks D."/>
            <person name="Pimenov N.V."/>
            <person name="Frank Y.A."/>
            <person name="Karnachuk O.V."/>
            <person name="Ravin N.V."/>
        </authorList>
    </citation>
    <scope>NUCLEOTIDE SEQUENCE [LARGE SCALE GENOMIC DNA]</scope>
    <source>
        <strain evidence="2">BY5</strain>
    </source>
</reference>
<dbReference type="EMBL" id="QOQW01000023">
    <property type="protein sequence ID" value="RCK78428.1"/>
    <property type="molecule type" value="Genomic_DNA"/>
</dbReference>
<dbReference type="InterPro" id="IPR007555">
    <property type="entry name" value="DUF499"/>
</dbReference>
<dbReference type="Pfam" id="PF04465">
    <property type="entry name" value="DUF499"/>
    <property type="match status" value="1"/>
</dbReference>
<accession>A0A367ZK42</accession>
<dbReference type="AlphaFoldDB" id="A0A367ZK42"/>
<evidence type="ECO:0000313" key="3">
    <source>
        <dbReference type="Proteomes" id="UP000252355"/>
    </source>
</evidence>
<evidence type="ECO:0000256" key="1">
    <source>
        <dbReference type="SAM" id="MobiDB-lite"/>
    </source>
</evidence>
<name>A0A367ZK42_9BACT</name>
<sequence>MSLKPWYKVLTPREDLREGRPLDASEFAVHLDQVRDGRAPKDYQDPIRFFAKTFLTKTLTSLAVEVLRRLSGIKTETSPIFNMTTQFGGGKTHSLTLLYHLATHGQKANEWPGVSLLKDKAGIKELPQAATAVFVGTEFDSLAGRGGTDGTPVRKTPWGEIAWQLSGEKGLKAVAEHEKQLTSPAGEVIRRFLPADRPVLILIDELMNYISRARKSGLAAQTYNFLHNLTEEARGRDNVVLAVSIPASELEMSADDSADYSRLKKLLDRLGKAVFMSAETETAEIIRRRLFEWDPQYQSQDGKMMLSRDAVNTCNEYADWVQEHKQQIPTWFPIDHAREEFSSAYPFHPTLLSVFQRKWQSLPRFQQTRGILRLLALWVSRAFQDGFKGNHKDALIHLGSAPLEDPLFRAAVFEQLGESKLEAAVVTDISGKKESFATRLDKEAVDTIKKARLHRRVATTIFFESNGGTTRTEATVPEIRLAVGEPDLDIGNIETVLDSLATSCYYLSVEKNRYRFSLTPNLNKLLADRRANIPAQKIEDRLKAEIQKLFAGGNLGAGVERVYFPEKSSQVPDRPALTLVIAHPDIAVEEDRTLPWLESMTKEYGNSARIYKSGLVWVVAEASGSLREEARKLLAWEDIDNDEHELRLDETQKHQLAENLKKSQRDLKECIWRTYKNLFFLGKDQKMNRVDLGLVHSSVADSLPAFIITRLRNDGEVEHAINPNFLVRNWPPALREWSTRSVRDAFFASPLFPKLLNADVIKETIVRGVGNGILAYVVKDQKGDYQTFIYKEVLPVNDVEISESVYIIPQTTAEEYLKSKKGPPVLEDSQVIIPPSMDSPATAIQTATMKPHPQPKETSAPEPANKGLRKLGWSGDVPPQKWMNFYTKVLTRFARSNGLKLTVKIEITPSEGLTQQQLEETRQALKELGLPDLLDID</sequence>
<gene>
    <name evidence="2" type="ORF">OZSIB_1530</name>
</gene>
<evidence type="ECO:0000313" key="2">
    <source>
        <dbReference type="EMBL" id="RCK78428.1"/>
    </source>
</evidence>
<comment type="caution">
    <text evidence="2">The sequence shown here is derived from an EMBL/GenBank/DDBJ whole genome shotgun (WGS) entry which is preliminary data.</text>
</comment>
<organism evidence="2 3">
    <name type="scientific">Candidatus Ozemobacter sibiricus</name>
    <dbReference type="NCBI Taxonomy" id="2268124"/>
    <lineage>
        <taxon>Bacteria</taxon>
        <taxon>Candidatus Ozemobacteria</taxon>
        <taxon>Candidatus Ozemobacterales</taxon>
        <taxon>Candidatus Ozemobacteraceae</taxon>
        <taxon>Candidatus Ozemobacter</taxon>
    </lineage>
</organism>
<protein>
    <submittedName>
        <fullName evidence="2">Putative ATPase (AAA+ superfamily)</fullName>
    </submittedName>
</protein>
<proteinExistence type="predicted"/>